<dbReference type="SUPFAM" id="SSF47576">
    <property type="entry name" value="Calponin-homology domain, CH-domain"/>
    <property type="match status" value="1"/>
</dbReference>
<dbReference type="STRING" id="32264.T1KSR9"/>
<dbReference type="InterPro" id="IPR028433">
    <property type="entry name" value="Parvin"/>
</dbReference>
<dbReference type="Proteomes" id="UP000015104">
    <property type="component" value="Unassembled WGS sequence"/>
</dbReference>
<dbReference type="eggNOG" id="KOG3631">
    <property type="taxonomic scope" value="Eukaryota"/>
</dbReference>
<dbReference type="PANTHER" id="PTHR12114:SF4">
    <property type="entry name" value="GH23568P"/>
    <property type="match status" value="1"/>
</dbReference>
<dbReference type="Gene3D" id="1.10.418.10">
    <property type="entry name" value="Calponin-like domain"/>
    <property type="match status" value="2"/>
</dbReference>
<reference evidence="9" key="2">
    <citation type="submission" date="2015-06" db="UniProtKB">
        <authorList>
            <consortium name="EnsemblMetazoa"/>
        </authorList>
    </citation>
    <scope>IDENTIFICATION</scope>
</reference>
<keyword evidence="4" id="KW-0677">Repeat</keyword>
<evidence type="ECO:0000256" key="4">
    <source>
        <dbReference type="ARBA" id="ARBA00022737"/>
    </source>
</evidence>
<comment type="subcellular location">
    <subcellularLocation>
        <location evidence="1">Cytoplasm</location>
        <location evidence="1">Cytoskeleton</location>
    </subcellularLocation>
</comment>
<evidence type="ECO:0000256" key="1">
    <source>
        <dbReference type="ARBA" id="ARBA00004245"/>
    </source>
</evidence>
<dbReference type="SMART" id="SM00033">
    <property type="entry name" value="CH"/>
    <property type="match status" value="2"/>
</dbReference>
<dbReference type="GO" id="GO:0071963">
    <property type="term" value="P:establishment or maintenance of cell polarity regulating cell shape"/>
    <property type="evidence" value="ECO:0007669"/>
    <property type="project" value="TreeGrafter"/>
</dbReference>
<evidence type="ECO:0000256" key="7">
    <source>
        <dbReference type="ARBA" id="ARBA00023212"/>
    </source>
</evidence>
<dbReference type="Pfam" id="PF00307">
    <property type="entry name" value="CH"/>
    <property type="match status" value="2"/>
</dbReference>
<evidence type="ECO:0000256" key="2">
    <source>
        <dbReference type="ARBA" id="ARBA00005666"/>
    </source>
</evidence>
<dbReference type="GO" id="GO:0030036">
    <property type="term" value="P:actin cytoskeleton organization"/>
    <property type="evidence" value="ECO:0007669"/>
    <property type="project" value="InterPro"/>
</dbReference>
<feature type="domain" description="Calponin-homology (CH)" evidence="8">
    <location>
        <begin position="82"/>
        <end position="191"/>
    </location>
</feature>
<dbReference type="InterPro" id="IPR036872">
    <property type="entry name" value="CH_dom_sf"/>
</dbReference>
<sequence length="392" mass="44431">MAASPSTPQADKSVLDYLGTIGRRKKIKEGLEVEELEKEGKDAIDGPTLSPAIENGPEEYILGEYEERTMLEPSFNHNREYQELLKILVNWINDELVDERIIVKSLPNDLYDGQILGKLVEKLSGQKLDVIEVTQNEDLQKYKLRVVLETANRHLGLQSKWVNSKWSVDGIHDKNPVEIIHLLVALIRHYRAPIKLPENVSVRVVVVQKREGQLHTRTVTEQLTGSFDELGMRVEPRDAFDTLFDHAPDKLQIVKRSLVNFVNRQLNSINIECFSGPTGSDLDANQFSDGLLLIFLMGTLEGYFVPLGNIYTTSDVDPLADNLIGKETALSFHNYINCSPINKLHNVNVAFQLMEDAGVYVKSKVRAEDIVNADLKSVLRVLYTIFDKYKHH</sequence>
<keyword evidence="3" id="KW-0963">Cytoplasm</keyword>
<proteinExistence type="inferred from homology"/>
<dbReference type="GO" id="GO:0003779">
    <property type="term" value="F:actin binding"/>
    <property type="evidence" value="ECO:0007669"/>
    <property type="project" value="UniProtKB-KW"/>
</dbReference>
<protein>
    <recommendedName>
        <fullName evidence="8">Calponin-homology (CH) domain-containing protein</fullName>
    </recommendedName>
</protein>
<dbReference type="FunFam" id="1.10.418.10:FF:000011">
    <property type="entry name" value="Parvin, beta"/>
    <property type="match status" value="1"/>
</dbReference>
<dbReference type="AlphaFoldDB" id="T1KSR9"/>
<reference evidence="10" key="1">
    <citation type="submission" date="2011-08" db="EMBL/GenBank/DDBJ databases">
        <authorList>
            <person name="Rombauts S."/>
        </authorList>
    </citation>
    <scope>NUCLEOTIDE SEQUENCE</scope>
    <source>
        <strain evidence="10">London</strain>
    </source>
</reference>
<dbReference type="GO" id="GO:0015629">
    <property type="term" value="C:actin cytoskeleton"/>
    <property type="evidence" value="ECO:0007669"/>
    <property type="project" value="TreeGrafter"/>
</dbReference>
<dbReference type="PIRSF" id="PIRSF039131">
    <property type="entry name" value="Parvin"/>
    <property type="match status" value="1"/>
</dbReference>
<accession>T1KSR9</accession>
<evidence type="ECO:0000313" key="10">
    <source>
        <dbReference type="Proteomes" id="UP000015104"/>
    </source>
</evidence>
<dbReference type="PROSITE" id="PS50021">
    <property type="entry name" value="CH"/>
    <property type="match status" value="2"/>
</dbReference>
<keyword evidence="5" id="KW-0130">Cell adhesion</keyword>
<dbReference type="CDD" id="cd21222">
    <property type="entry name" value="CH_PARV_rpt2"/>
    <property type="match status" value="1"/>
</dbReference>
<dbReference type="KEGG" id="tut:107367076"/>
<dbReference type="HOGENOM" id="CLU_047624_2_0_1"/>
<keyword evidence="6" id="KW-0009">Actin-binding</keyword>
<feature type="domain" description="Calponin-homology (CH)" evidence="8">
    <location>
        <begin position="252"/>
        <end position="390"/>
    </location>
</feature>
<keyword evidence="7" id="KW-0206">Cytoskeleton</keyword>
<gene>
    <name evidence="9" type="primary">107367076</name>
</gene>
<dbReference type="InterPro" id="IPR001715">
    <property type="entry name" value="CH_dom"/>
</dbReference>
<evidence type="ECO:0000256" key="5">
    <source>
        <dbReference type="ARBA" id="ARBA00022889"/>
    </source>
</evidence>
<dbReference type="GO" id="GO:0005925">
    <property type="term" value="C:focal adhesion"/>
    <property type="evidence" value="ECO:0007669"/>
    <property type="project" value="TreeGrafter"/>
</dbReference>
<comment type="similarity">
    <text evidence="2">Belongs to the parvin family.</text>
</comment>
<dbReference type="CDD" id="cd21304">
    <property type="entry name" value="CH_PARVA_B_rpt1"/>
    <property type="match status" value="1"/>
</dbReference>
<keyword evidence="10" id="KW-1185">Reference proteome</keyword>
<evidence type="ECO:0000259" key="8">
    <source>
        <dbReference type="PROSITE" id="PS50021"/>
    </source>
</evidence>
<dbReference type="GO" id="GO:0030031">
    <property type="term" value="P:cell projection assembly"/>
    <property type="evidence" value="ECO:0007669"/>
    <property type="project" value="TreeGrafter"/>
</dbReference>
<evidence type="ECO:0000313" key="9">
    <source>
        <dbReference type="EnsemblMetazoa" id="tetur20g00610.1"/>
    </source>
</evidence>
<dbReference type="EnsemblMetazoa" id="tetur20g00610.1">
    <property type="protein sequence ID" value="tetur20g00610.1"/>
    <property type="gene ID" value="tetur20g00610"/>
</dbReference>
<dbReference type="OMA" id="VDLLIYW"/>
<dbReference type="GO" id="GO:0005737">
    <property type="term" value="C:cytoplasm"/>
    <property type="evidence" value="ECO:0007669"/>
    <property type="project" value="TreeGrafter"/>
</dbReference>
<evidence type="ECO:0000256" key="6">
    <source>
        <dbReference type="ARBA" id="ARBA00023203"/>
    </source>
</evidence>
<organism evidence="9 10">
    <name type="scientific">Tetranychus urticae</name>
    <name type="common">Two-spotted spider mite</name>
    <dbReference type="NCBI Taxonomy" id="32264"/>
    <lineage>
        <taxon>Eukaryota</taxon>
        <taxon>Metazoa</taxon>
        <taxon>Ecdysozoa</taxon>
        <taxon>Arthropoda</taxon>
        <taxon>Chelicerata</taxon>
        <taxon>Arachnida</taxon>
        <taxon>Acari</taxon>
        <taxon>Acariformes</taxon>
        <taxon>Trombidiformes</taxon>
        <taxon>Prostigmata</taxon>
        <taxon>Eleutherengona</taxon>
        <taxon>Raphignathae</taxon>
        <taxon>Tetranychoidea</taxon>
        <taxon>Tetranychidae</taxon>
        <taxon>Tetranychus</taxon>
    </lineage>
</organism>
<dbReference type="GO" id="GO:0034446">
    <property type="term" value="P:substrate adhesion-dependent cell spreading"/>
    <property type="evidence" value="ECO:0007669"/>
    <property type="project" value="TreeGrafter"/>
</dbReference>
<evidence type="ECO:0000256" key="3">
    <source>
        <dbReference type="ARBA" id="ARBA00022490"/>
    </source>
</evidence>
<name>T1KSR9_TETUR</name>
<dbReference type="OrthoDB" id="2099265at2759"/>
<dbReference type="EMBL" id="CAEY01000509">
    <property type="status" value="NOT_ANNOTATED_CDS"/>
    <property type="molecule type" value="Genomic_DNA"/>
</dbReference>
<dbReference type="PANTHER" id="PTHR12114">
    <property type="entry name" value="PARVIN"/>
    <property type="match status" value="1"/>
</dbReference>